<keyword evidence="13" id="KW-1185">Reference proteome</keyword>
<dbReference type="OrthoDB" id="7537227at2759"/>
<dbReference type="GO" id="GO:0005840">
    <property type="term" value="C:ribosome"/>
    <property type="evidence" value="ECO:0007669"/>
    <property type="project" value="UniProtKB-KW"/>
</dbReference>
<dbReference type="Gene3D" id="3.10.440.10">
    <property type="match status" value="1"/>
</dbReference>
<dbReference type="SMART" id="SM00185">
    <property type="entry name" value="ARM"/>
    <property type="match status" value="5"/>
</dbReference>
<feature type="domain" description="U-box" evidence="11">
    <location>
        <begin position="90"/>
        <end position="362"/>
    </location>
</feature>
<sequence length="460" mass="50085">MGHKPCAQLKTCGRREWLTASDPDALTQVLPVVYDFGLGREVLYTTKLALFELLRTRSLRLFWRIGGDESQSGSPAMDSRLDISGDESKVFELIEDLKRNSTDVQRAATAELRLLARHRENRMVIANCGAISLLVGLLHSTDPKTQENAVTALLNLSLSDNKIAIANAYAIDPLIHVLKTGNPEAQENSAATLLSLSVTEENKLQIGRSGAIGPLVELLANGTLRGKKDAVSALYNLSTSRENKVRIVQAGAMSHLVELMNPATGMVDKAVAVLANLATIPEGRNAIGQNGGIFVLVEVVELGSARGKENAAAALLQMCKNSGRFCSLVLQEGAVPPLVALSQFGTPRAKEKARALLNCFQNQGYLHSGRSTFKKKAPEAIKEIKKFAQNAMGTTDVRVDVKLNKHIWSRGIRSVPRRVRVRIARKRNDEEDAKEELYSLVTVSEVPSEGFKGLGTKMSR</sequence>
<evidence type="ECO:0000313" key="12">
    <source>
        <dbReference type="EMBL" id="URE36605.1"/>
    </source>
</evidence>
<evidence type="ECO:0000256" key="1">
    <source>
        <dbReference type="ARBA" id="ARBA00000900"/>
    </source>
</evidence>
<keyword evidence="7" id="KW-0833">Ubl conjugation pathway</keyword>
<evidence type="ECO:0000256" key="7">
    <source>
        <dbReference type="ARBA" id="ARBA00022786"/>
    </source>
</evidence>
<protein>
    <recommendedName>
        <fullName evidence="4">RING-type E3 ubiquitin transferase</fullName>
        <ecNumber evidence="4">2.3.2.27</ecNumber>
    </recommendedName>
</protein>
<keyword evidence="6" id="KW-0677">Repeat</keyword>
<evidence type="ECO:0000256" key="6">
    <source>
        <dbReference type="ARBA" id="ARBA00022737"/>
    </source>
</evidence>
<evidence type="ECO:0000256" key="5">
    <source>
        <dbReference type="ARBA" id="ARBA00022679"/>
    </source>
</evidence>
<comment type="pathway">
    <text evidence="2">Protein modification; protein ubiquitination.</text>
</comment>
<dbReference type="EC" id="2.3.2.27" evidence="4"/>
<comment type="similarity">
    <text evidence="3">Belongs to the eukaryotic ribosomal protein eL31 family.</text>
</comment>
<dbReference type="GO" id="GO:1990904">
    <property type="term" value="C:ribonucleoprotein complex"/>
    <property type="evidence" value="ECO:0007669"/>
    <property type="project" value="UniProtKB-KW"/>
</dbReference>
<evidence type="ECO:0000256" key="2">
    <source>
        <dbReference type="ARBA" id="ARBA00004906"/>
    </source>
</evidence>
<dbReference type="AlphaFoldDB" id="A0A9E7L3D7"/>
<dbReference type="FunFam" id="3.10.440.10:FF:000001">
    <property type="entry name" value="60S ribosomal protein L31"/>
    <property type="match status" value="1"/>
</dbReference>
<dbReference type="GO" id="GO:0061630">
    <property type="term" value="F:ubiquitin protein ligase activity"/>
    <property type="evidence" value="ECO:0007669"/>
    <property type="project" value="UniProtKB-EC"/>
</dbReference>
<comment type="catalytic activity">
    <reaction evidence="1">
        <text>S-ubiquitinyl-[E2 ubiquitin-conjugating enzyme]-L-cysteine + [acceptor protein]-L-lysine = [E2 ubiquitin-conjugating enzyme]-L-cysteine + N(6)-ubiquitinyl-[acceptor protein]-L-lysine.</text>
        <dbReference type="EC" id="2.3.2.27"/>
    </reaction>
</comment>
<feature type="repeat" description="ARM" evidence="10">
    <location>
        <begin position="129"/>
        <end position="157"/>
    </location>
</feature>
<reference evidence="12" key="1">
    <citation type="submission" date="2022-05" db="EMBL/GenBank/DDBJ databases">
        <title>The Musa troglodytarum L. genome provides insights into the mechanism of non-climacteric behaviour and enrichment of carotenoids.</title>
        <authorList>
            <person name="Wang J."/>
        </authorList>
    </citation>
    <scope>NUCLEOTIDE SEQUENCE</scope>
    <source>
        <tissue evidence="12">Leaf</tissue>
    </source>
</reference>
<dbReference type="GO" id="GO:0003735">
    <property type="term" value="F:structural constituent of ribosome"/>
    <property type="evidence" value="ECO:0007669"/>
    <property type="project" value="InterPro"/>
</dbReference>
<evidence type="ECO:0000256" key="4">
    <source>
        <dbReference type="ARBA" id="ARBA00012483"/>
    </source>
</evidence>
<dbReference type="EMBL" id="CP097510">
    <property type="protein sequence ID" value="URE36605.1"/>
    <property type="molecule type" value="Genomic_DNA"/>
</dbReference>
<dbReference type="Proteomes" id="UP001055439">
    <property type="component" value="Chromosome 8"/>
</dbReference>
<dbReference type="FunFam" id="1.25.10.10:FF:000082">
    <property type="entry name" value="RING-type E3 ubiquitin transferase"/>
    <property type="match status" value="1"/>
</dbReference>
<dbReference type="PANTHER" id="PTHR23315:SF7">
    <property type="entry name" value="U-BOX DOMAIN-CONTAINING PROTEIN 4"/>
    <property type="match status" value="1"/>
</dbReference>
<dbReference type="InterPro" id="IPR011989">
    <property type="entry name" value="ARM-like"/>
</dbReference>
<dbReference type="InterPro" id="IPR016024">
    <property type="entry name" value="ARM-type_fold"/>
</dbReference>
<dbReference type="Pfam" id="PF25598">
    <property type="entry name" value="ARM_PUB"/>
    <property type="match status" value="1"/>
</dbReference>
<keyword evidence="5" id="KW-0808">Transferase</keyword>
<dbReference type="InterPro" id="IPR058678">
    <property type="entry name" value="ARM_PUB"/>
</dbReference>
<evidence type="ECO:0000256" key="3">
    <source>
        <dbReference type="ARBA" id="ARBA00010808"/>
    </source>
</evidence>
<dbReference type="GO" id="GO:0006412">
    <property type="term" value="P:translation"/>
    <property type="evidence" value="ECO:0007669"/>
    <property type="project" value="InterPro"/>
</dbReference>
<dbReference type="PROSITE" id="PS50176">
    <property type="entry name" value="ARM_REPEAT"/>
    <property type="match status" value="3"/>
</dbReference>
<dbReference type="InterPro" id="IPR000225">
    <property type="entry name" value="Armadillo"/>
</dbReference>
<dbReference type="SUPFAM" id="SSF48371">
    <property type="entry name" value="ARM repeat"/>
    <property type="match status" value="1"/>
</dbReference>
<name>A0A9E7L3D7_9LILI</name>
<dbReference type="SMART" id="SM01380">
    <property type="entry name" value="Ribosomal_L31e"/>
    <property type="match status" value="1"/>
</dbReference>
<gene>
    <name evidence="12" type="ORF">MUK42_07611</name>
</gene>
<evidence type="ECO:0000256" key="8">
    <source>
        <dbReference type="ARBA" id="ARBA00022980"/>
    </source>
</evidence>
<dbReference type="SUPFAM" id="SSF54575">
    <property type="entry name" value="Ribosomal protein L31e"/>
    <property type="match status" value="1"/>
</dbReference>
<evidence type="ECO:0000256" key="9">
    <source>
        <dbReference type="ARBA" id="ARBA00023274"/>
    </source>
</evidence>
<evidence type="ECO:0000259" key="11">
    <source>
        <dbReference type="Pfam" id="PF25598"/>
    </source>
</evidence>
<dbReference type="GO" id="GO:0016567">
    <property type="term" value="P:protein ubiquitination"/>
    <property type="evidence" value="ECO:0007669"/>
    <property type="project" value="UniProtKB-ARBA"/>
</dbReference>
<dbReference type="InterPro" id="IPR020052">
    <property type="entry name" value="Ribosomal_eL31_CS"/>
</dbReference>
<dbReference type="PROSITE" id="PS01144">
    <property type="entry name" value="RIBOSOMAL_L31E"/>
    <property type="match status" value="1"/>
</dbReference>
<dbReference type="InterPro" id="IPR000054">
    <property type="entry name" value="Ribosomal_eL31"/>
</dbReference>
<keyword evidence="9" id="KW-0687">Ribonucleoprotein</keyword>
<accession>A0A9E7L3D7</accession>
<proteinExistence type="inferred from homology"/>
<feature type="repeat" description="ARM" evidence="10">
    <location>
        <begin position="210"/>
        <end position="252"/>
    </location>
</feature>
<feature type="repeat" description="ARM" evidence="10">
    <location>
        <begin position="251"/>
        <end position="292"/>
    </location>
</feature>
<dbReference type="Pfam" id="PF01198">
    <property type="entry name" value="Ribosomal_L31e"/>
    <property type="match status" value="1"/>
</dbReference>
<evidence type="ECO:0000313" key="13">
    <source>
        <dbReference type="Proteomes" id="UP001055439"/>
    </source>
</evidence>
<dbReference type="InterPro" id="IPR023621">
    <property type="entry name" value="Ribosomal_eL31_dom_sf"/>
</dbReference>
<keyword evidence="8" id="KW-0689">Ribosomal protein</keyword>
<dbReference type="PANTHER" id="PTHR23315">
    <property type="entry name" value="U BOX DOMAIN-CONTAINING"/>
    <property type="match status" value="1"/>
</dbReference>
<dbReference type="Gene3D" id="1.25.10.10">
    <property type="entry name" value="Leucine-rich Repeat Variant"/>
    <property type="match status" value="2"/>
</dbReference>
<organism evidence="12 13">
    <name type="scientific">Musa troglodytarum</name>
    <name type="common">fe'i banana</name>
    <dbReference type="NCBI Taxonomy" id="320322"/>
    <lineage>
        <taxon>Eukaryota</taxon>
        <taxon>Viridiplantae</taxon>
        <taxon>Streptophyta</taxon>
        <taxon>Embryophyta</taxon>
        <taxon>Tracheophyta</taxon>
        <taxon>Spermatophyta</taxon>
        <taxon>Magnoliopsida</taxon>
        <taxon>Liliopsida</taxon>
        <taxon>Zingiberales</taxon>
        <taxon>Musaceae</taxon>
        <taxon>Musa</taxon>
    </lineage>
</organism>
<evidence type="ECO:0000256" key="10">
    <source>
        <dbReference type="PROSITE-ProRule" id="PRU00259"/>
    </source>
</evidence>